<proteinExistence type="predicted"/>
<gene>
    <name evidence="1" type="ORF">LEP1GSC050_2051</name>
</gene>
<keyword evidence="2" id="KW-1185">Reference proteome</keyword>
<evidence type="ECO:0000313" key="1">
    <source>
        <dbReference type="EMBL" id="EQA44328.1"/>
    </source>
</evidence>
<evidence type="ECO:0000313" key="2">
    <source>
        <dbReference type="Proteomes" id="UP000015454"/>
    </source>
</evidence>
<sequence>MLRYFFLVSKLIRWKYFRLRRLTLRAALAIEGNLNGNSEDWKEDYEFSIKII</sequence>
<name>T0GG04_9LEPT</name>
<reference evidence="1" key="1">
    <citation type="submission" date="2013-05" db="EMBL/GenBank/DDBJ databases">
        <authorList>
            <person name="Harkins D.M."/>
            <person name="Durkin A.S."/>
            <person name="Brinkac L.M."/>
            <person name="Haft D.H."/>
            <person name="Selengut J.D."/>
            <person name="Sanka R."/>
            <person name="DePew J."/>
            <person name="Purushe J."/>
            <person name="Hartskeerl R.A."/>
            <person name="Ahmed A."/>
            <person name="van der Linden H."/>
            <person name="Goris M.G.A."/>
            <person name="Vinetz J.M."/>
            <person name="Sutton G.G."/>
            <person name="Nierman W.C."/>
            <person name="Fouts D.E."/>
        </authorList>
    </citation>
    <scope>NUCLEOTIDE SEQUENCE [LARGE SCALE GENOMIC DNA]</scope>
    <source>
        <strain evidence="1">5399</strain>
    </source>
</reference>
<accession>T0GG04</accession>
<organism evidence="1 2">
    <name type="scientific">Leptospira broomii serovar Hurstbridge str. 5399</name>
    <dbReference type="NCBI Taxonomy" id="1049789"/>
    <lineage>
        <taxon>Bacteria</taxon>
        <taxon>Pseudomonadati</taxon>
        <taxon>Spirochaetota</taxon>
        <taxon>Spirochaetia</taxon>
        <taxon>Leptospirales</taxon>
        <taxon>Leptospiraceae</taxon>
        <taxon>Leptospira</taxon>
    </lineage>
</organism>
<dbReference type="Proteomes" id="UP000015454">
    <property type="component" value="Unassembled WGS sequence"/>
</dbReference>
<dbReference type="AlphaFoldDB" id="T0GG04"/>
<comment type="caution">
    <text evidence="1">The sequence shown here is derived from an EMBL/GenBank/DDBJ whole genome shotgun (WGS) entry which is preliminary data.</text>
</comment>
<protein>
    <submittedName>
        <fullName evidence="1">Uncharacterized protein</fullName>
    </submittedName>
</protein>
<dbReference type="EMBL" id="AHMO02000008">
    <property type="protein sequence ID" value="EQA44328.1"/>
    <property type="molecule type" value="Genomic_DNA"/>
</dbReference>